<protein>
    <submittedName>
        <fullName evidence="7">Acetylserotonin O-methyltransferase-like</fullName>
    </submittedName>
</protein>
<evidence type="ECO:0000256" key="3">
    <source>
        <dbReference type="ARBA" id="ARBA00022691"/>
    </source>
</evidence>
<feature type="domain" description="O-methyltransferase C-terminal" evidence="4">
    <location>
        <begin position="136"/>
        <end position="342"/>
    </location>
</feature>
<dbReference type="Pfam" id="PF00891">
    <property type="entry name" value="Methyltransf_2"/>
    <property type="match status" value="1"/>
</dbReference>
<keyword evidence="1" id="KW-0489">Methyltransferase</keyword>
<evidence type="ECO:0000256" key="1">
    <source>
        <dbReference type="ARBA" id="ARBA00022603"/>
    </source>
</evidence>
<dbReference type="Pfam" id="PF08100">
    <property type="entry name" value="Dimerisation"/>
    <property type="match status" value="1"/>
</dbReference>
<keyword evidence="3" id="KW-0949">S-adenosyl-L-methionine</keyword>
<proteinExistence type="predicted"/>
<evidence type="ECO:0000259" key="4">
    <source>
        <dbReference type="Pfam" id="PF00891"/>
    </source>
</evidence>
<evidence type="ECO:0000313" key="6">
    <source>
        <dbReference type="Proteomes" id="UP001652623"/>
    </source>
</evidence>
<dbReference type="PANTHER" id="PTHR11746">
    <property type="entry name" value="O-METHYLTRANSFERASE"/>
    <property type="match status" value="1"/>
</dbReference>
<evidence type="ECO:0000256" key="2">
    <source>
        <dbReference type="ARBA" id="ARBA00022679"/>
    </source>
</evidence>
<keyword evidence="2" id="KW-0808">Transferase</keyword>
<dbReference type="InterPro" id="IPR036390">
    <property type="entry name" value="WH_DNA-bd_sf"/>
</dbReference>
<dbReference type="PIRSF" id="PIRSF005739">
    <property type="entry name" value="O-mtase"/>
    <property type="match status" value="1"/>
</dbReference>
<dbReference type="SUPFAM" id="SSF53335">
    <property type="entry name" value="S-adenosyl-L-methionine-dependent methyltransferases"/>
    <property type="match status" value="1"/>
</dbReference>
<evidence type="ECO:0000259" key="5">
    <source>
        <dbReference type="Pfam" id="PF08100"/>
    </source>
</evidence>
<dbReference type="SUPFAM" id="SSF46785">
    <property type="entry name" value="Winged helix' DNA-binding domain"/>
    <property type="match status" value="1"/>
</dbReference>
<keyword evidence="6" id="KW-1185">Reference proteome</keyword>
<reference evidence="7" key="1">
    <citation type="submission" date="2025-08" db="UniProtKB">
        <authorList>
            <consortium name="RefSeq"/>
        </authorList>
    </citation>
    <scope>IDENTIFICATION</scope>
    <source>
        <tissue evidence="7">Seedling</tissue>
    </source>
</reference>
<name>A0ABM3ZSP8_ZIZJJ</name>
<organism evidence="6 7">
    <name type="scientific">Ziziphus jujuba</name>
    <name type="common">Chinese jujube</name>
    <name type="synonym">Ziziphus sativa</name>
    <dbReference type="NCBI Taxonomy" id="326968"/>
    <lineage>
        <taxon>Eukaryota</taxon>
        <taxon>Viridiplantae</taxon>
        <taxon>Streptophyta</taxon>
        <taxon>Embryophyta</taxon>
        <taxon>Tracheophyta</taxon>
        <taxon>Spermatophyta</taxon>
        <taxon>Magnoliopsida</taxon>
        <taxon>eudicotyledons</taxon>
        <taxon>Gunneridae</taxon>
        <taxon>Pentapetalae</taxon>
        <taxon>rosids</taxon>
        <taxon>fabids</taxon>
        <taxon>Rosales</taxon>
        <taxon>Rhamnaceae</taxon>
        <taxon>Paliureae</taxon>
        <taxon>Ziziphus</taxon>
    </lineage>
</organism>
<dbReference type="InterPro" id="IPR012967">
    <property type="entry name" value="COMT_dimerisation"/>
</dbReference>
<dbReference type="Gene3D" id="3.40.50.150">
    <property type="entry name" value="Vaccinia Virus protein VP39"/>
    <property type="match status" value="1"/>
</dbReference>
<dbReference type="PROSITE" id="PS51683">
    <property type="entry name" value="SAM_OMT_II"/>
    <property type="match status" value="1"/>
</dbReference>
<dbReference type="InterPro" id="IPR001077">
    <property type="entry name" value="COMT_C"/>
</dbReference>
<gene>
    <name evidence="7" type="primary">LOC107410146</name>
</gene>
<sequence length="360" mass="39739">MGEIHTELKRVEEEELGHKQAKVDIWKYVFGFVEMAVVKSAIELGIADTIETHGNFPMTLSELSSTLGCSASHLYRIMRFLIHRGIFKETKTSQLGSPAYSQTPLSHMLMRSGEHSMAALLLLESSTPMLAPWDGLSARILGTASSAFEAANSDDLWSYTMANPAHSQLLNEAMGSIARVNVAAIVDKCGDLFEGIETVVDVGGGNGTALGLLVKAYPWIRGINFDLPHVVCVAEKIDCVENVGGDMFDFIPKADVAFIMSVLHDWGDDECIRILKKCREAISEDKGKVIIIEAVIEKDNKKEDKLSNVRLMLDMIMMAHTNTGKERTLNEWEYVLNEAGFSRFSVRPIDALPSVIEAFP</sequence>
<dbReference type="InterPro" id="IPR016461">
    <property type="entry name" value="COMT-like"/>
</dbReference>
<dbReference type="InterPro" id="IPR036388">
    <property type="entry name" value="WH-like_DNA-bd_sf"/>
</dbReference>
<dbReference type="Gene3D" id="1.10.10.10">
    <property type="entry name" value="Winged helix-like DNA-binding domain superfamily/Winged helix DNA-binding domain"/>
    <property type="match status" value="1"/>
</dbReference>
<dbReference type="CDD" id="cd02440">
    <property type="entry name" value="AdoMet_MTases"/>
    <property type="match status" value="1"/>
</dbReference>
<dbReference type="RefSeq" id="XP_060667507.1">
    <property type="nucleotide sequence ID" value="XM_060811524.1"/>
</dbReference>
<evidence type="ECO:0000313" key="7">
    <source>
        <dbReference type="RefSeq" id="XP_060667507.1"/>
    </source>
</evidence>
<dbReference type="GeneID" id="107410146"/>
<accession>A0ABM3ZSP8</accession>
<dbReference type="InterPro" id="IPR029063">
    <property type="entry name" value="SAM-dependent_MTases_sf"/>
</dbReference>
<feature type="domain" description="O-methyltransferase dimerisation" evidence="5">
    <location>
        <begin position="26"/>
        <end position="112"/>
    </location>
</feature>
<dbReference type="Proteomes" id="UP001652623">
    <property type="component" value="Chromosome 9"/>
</dbReference>